<sequence>MAKSRGGDKRRTHLRLVGSSDGPAPSRPSDGPDPEPRDAVLDTLQETLTLDLAAAPAELLPVIAEASVARLSTMVADKLWPEDAPEEIGEVERLFWMDVARVLADRRDAESFVLLTGLARTVGQAGRLPLQRALMTRSRVTADVPAWVERIATFRLTSTVLSEDISGDGLSVVLDYDDEYHPHTVIVFVDNNLGALVKDVFVGPPLQQVVEAYQRGGRVKVRTVRPAVAAGIILQALGETNEYDDPPVTDDFEFFSGLLVNRLTQLPERPIRPPVQARWSGRQRDRLVSDFLAWAGADELPDDAAGIARLWLDHALDYTAGGPLRVSAVLVELFITQWIPNKVIADSNYSRAVPPVLKAWLRFAAERSEVDQETLAEALDAVDTWSPALWFRPPGEPVEIPTPSVEDLEAMTLILPGAGSPPDPDLDGLGQADAATLVLLAPHAWTLAGETLGPAYALEAFTLAERLVREAPQLLTKARLSTWPRAIVWSVATRHGLLSSGSCLTPVGLAGDLNSSPPTLRKTAKLLQETLDPGT</sequence>
<feature type="region of interest" description="Disordered" evidence="1">
    <location>
        <begin position="1"/>
        <end position="38"/>
    </location>
</feature>
<evidence type="ECO:0000313" key="3">
    <source>
        <dbReference type="Proteomes" id="UP001589890"/>
    </source>
</evidence>
<accession>A0ABV6QM03</accession>
<keyword evidence="3" id="KW-1185">Reference proteome</keyword>
<organism evidence="2 3">
    <name type="scientific">Kribbella deserti</name>
    <dbReference type="NCBI Taxonomy" id="1926257"/>
    <lineage>
        <taxon>Bacteria</taxon>
        <taxon>Bacillati</taxon>
        <taxon>Actinomycetota</taxon>
        <taxon>Actinomycetes</taxon>
        <taxon>Propionibacteriales</taxon>
        <taxon>Kribbellaceae</taxon>
        <taxon>Kribbella</taxon>
    </lineage>
</organism>
<comment type="caution">
    <text evidence="2">The sequence shown here is derived from an EMBL/GenBank/DDBJ whole genome shotgun (WGS) entry which is preliminary data.</text>
</comment>
<evidence type="ECO:0000256" key="1">
    <source>
        <dbReference type="SAM" id="MobiDB-lite"/>
    </source>
</evidence>
<proteinExistence type="predicted"/>
<reference evidence="2 3" key="1">
    <citation type="submission" date="2024-09" db="EMBL/GenBank/DDBJ databases">
        <authorList>
            <person name="Sun Q."/>
            <person name="Mori K."/>
        </authorList>
    </citation>
    <scope>NUCLEOTIDE SEQUENCE [LARGE SCALE GENOMIC DNA]</scope>
    <source>
        <strain evidence="2 3">CGMCC 1.15906</strain>
    </source>
</reference>
<name>A0ABV6QM03_9ACTN</name>
<dbReference type="Proteomes" id="UP001589890">
    <property type="component" value="Unassembled WGS sequence"/>
</dbReference>
<dbReference type="RefSeq" id="WP_380046480.1">
    <property type="nucleotide sequence ID" value="NZ_JBHLTC010000014.1"/>
</dbReference>
<protein>
    <submittedName>
        <fullName evidence="2">Uncharacterized protein</fullName>
    </submittedName>
</protein>
<gene>
    <name evidence="2" type="ORF">ACFFGN_11890</name>
</gene>
<dbReference type="EMBL" id="JBHLTC010000014">
    <property type="protein sequence ID" value="MFC0624767.1"/>
    <property type="molecule type" value="Genomic_DNA"/>
</dbReference>
<evidence type="ECO:0000313" key="2">
    <source>
        <dbReference type="EMBL" id="MFC0624767.1"/>
    </source>
</evidence>